<feature type="region of interest" description="Disordered" evidence="1">
    <location>
        <begin position="167"/>
        <end position="255"/>
    </location>
</feature>
<reference evidence="3 4" key="1">
    <citation type="submission" date="2019-03" db="EMBL/GenBank/DDBJ databases">
        <title>Arthrobacter sp. nov., an bacterium isolated from biocrust in Mu Us Desert.</title>
        <authorList>
            <person name="Lixiong L."/>
        </authorList>
    </citation>
    <scope>NUCLEOTIDE SEQUENCE [LARGE SCALE GENOMIC DNA]</scope>
    <source>
        <strain evidence="3 4">SLN-3</strain>
    </source>
</reference>
<proteinExistence type="predicted"/>
<evidence type="ECO:0000256" key="1">
    <source>
        <dbReference type="SAM" id="MobiDB-lite"/>
    </source>
</evidence>
<keyword evidence="4" id="KW-1185">Reference proteome</keyword>
<keyword evidence="2" id="KW-0812">Transmembrane</keyword>
<gene>
    <name evidence="3" type="ORF">E2F48_15650</name>
</gene>
<feature type="region of interest" description="Disordered" evidence="1">
    <location>
        <begin position="1"/>
        <end position="47"/>
    </location>
</feature>
<protein>
    <recommendedName>
        <fullName evidence="5">Cell division protein FtsL</fullName>
    </recommendedName>
</protein>
<evidence type="ECO:0000256" key="2">
    <source>
        <dbReference type="SAM" id="Phobius"/>
    </source>
</evidence>
<keyword evidence="2" id="KW-1133">Transmembrane helix</keyword>
<evidence type="ECO:0008006" key="5">
    <source>
        <dbReference type="Google" id="ProtNLM"/>
    </source>
</evidence>
<evidence type="ECO:0000313" key="4">
    <source>
        <dbReference type="Proteomes" id="UP000295411"/>
    </source>
</evidence>
<dbReference type="AlphaFoldDB" id="A0A4R5TT70"/>
<dbReference type="EMBL" id="SMTK01000005">
    <property type="protein sequence ID" value="TDK24192.1"/>
    <property type="molecule type" value="Genomic_DNA"/>
</dbReference>
<feature type="compositionally biased region" description="Polar residues" evidence="1">
    <location>
        <begin position="1"/>
        <end position="20"/>
    </location>
</feature>
<dbReference type="RefSeq" id="WP_133404866.1">
    <property type="nucleotide sequence ID" value="NZ_SMTK01000005.1"/>
</dbReference>
<dbReference type="Proteomes" id="UP000295411">
    <property type="component" value="Unassembled WGS sequence"/>
</dbReference>
<comment type="caution">
    <text evidence="3">The sequence shown here is derived from an EMBL/GenBank/DDBJ whole genome shotgun (WGS) entry which is preliminary data.</text>
</comment>
<organism evidence="3 4">
    <name type="scientific">Arthrobacter crusticola</name>
    <dbReference type="NCBI Taxonomy" id="2547960"/>
    <lineage>
        <taxon>Bacteria</taxon>
        <taxon>Bacillati</taxon>
        <taxon>Actinomycetota</taxon>
        <taxon>Actinomycetes</taxon>
        <taxon>Micrococcales</taxon>
        <taxon>Micrococcaceae</taxon>
        <taxon>Arthrobacter</taxon>
    </lineage>
</organism>
<evidence type="ECO:0000313" key="3">
    <source>
        <dbReference type="EMBL" id="TDK24192.1"/>
    </source>
</evidence>
<sequence>MSQALSAHTRPPATSGSSALASHPVRRGRPSPGTPQRPRTPLSVVPARPSRRRVPFAVFSCALLVAALVAVLILNISVSSTQYELVQLRGQQVALSQENEALVQRLEDRGAPQNLAAAATKLGMVSSPTFGSIDLEIGKVTGTPEPAKEGSTPEALIAAPEVVTAQGAPVPAPPAAPEAAAEPEPAPAPAEAAPVPAPADAAEGQAAEAPAAEAPAVELPEQARSAVPGQGAAPEHPTGAAGGTIPGPAQFPSSR</sequence>
<accession>A0A4R5TT70</accession>
<keyword evidence="2" id="KW-0472">Membrane</keyword>
<name>A0A4R5TT70_9MICC</name>
<dbReference type="OrthoDB" id="4967010at2"/>
<feature type="compositionally biased region" description="Low complexity" evidence="1">
    <location>
        <begin position="177"/>
        <end position="223"/>
    </location>
</feature>
<feature type="transmembrane region" description="Helical" evidence="2">
    <location>
        <begin position="56"/>
        <end position="78"/>
    </location>
</feature>